<dbReference type="CDD" id="cd01335">
    <property type="entry name" value="Radical_SAM"/>
    <property type="match status" value="1"/>
</dbReference>
<evidence type="ECO:0000256" key="3">
    <source>
        <dbReference type="ARBA" id="ARBA00023004"/>
    </source>
</evidence>
<evidence type="ECO:0000256" key="2">
    <source>
        <dbReference type="ARBA" id="ARBA00022723"/>
    </source>
</evidence>
<organism evidence="6 7">
    <name type="scientific">Candidatus Buchananbacteria bacterium RIFCSPLOWO2_01_FULL_40_23b</name>
    <dbReference type="NCBI Taxonomy" id="1797544"/>
    <lineage>
        <taxon>Bacteria</taxon>
        <taxon>Candidatus Buchananiibacteriota</taxon>
    </lineage>
</organism>
<dbReference type="PANTHER" id="PTHR43288:SF1">
    <property type="entry name" value="GLYCYL-RADICAL ENZYME ACTIVATING ENZYME MJ0021-RELATED"/>
    <property type="match status" value="1"/>
</dbReference>
<evidence type="ECO:0000256" key="1">
    <source>
        <dbReference type="ARBA" id="ARBA00022691"/>
    </source>
</evidence>
<keyword evidence="3" id="KW-0408">Iron</keyword>
<dbReference type="InterPro" id="IPR058240">
    <property type="entry name" value="rSAM_sf"/>
</dbReference>
<keyword evidence="1" id="KW-0949">S-adenosyl-L-methionine</keyword>
<keyword evidence="4" id="KW-0411">Iron-sulfur</keyword>
<proteinExistence type="predicted"/>
<dbReference type="GO" id="GO:0003824">
    <property type="term" value="F:catalytic activity"/>
    <property type="evidence" value="ECO:0007669"/>
    <property type="project" value="InterPro"/>
</dbReference>
<dbReference type="AlphaFoldDB" id="A0A1G1YN57"/>
<dbReference type="EMBL" id="MHIN01000040">
    <property type="protein sequence ID" value="OGY53792.1"/>
    <property type="molecule type" value="Genomic_DNA"/>
</dbReference>
<sequence length="381" mass="43888">MLAENQYHSYNYGELPLGCQYCVRGEKLVLFATGICPRTCYFCPVSDQKYNHDVTYANERKVTKTEDLIKEAQLMNAKGAGITGGDPLAKLDRTIKSIKLLKQTFGTEFHIHLYTSLTLVTETTLQQLYNAGLDEIRFHLDLESDRFWKKIELARRFPWDIGIELPLIPTKEQETKKAIDYIQDKVQFINLNELEIADNAQSKLADMGFKTKSQFSYAIQGSVELGIRLINYIETNKYPLKVHVCTAKLKDAIQLTNRLKRESQGMKQQFDIIDKNGVLIRGAIYLPELAPGFDYRKKLSELTPEKKQELISKLTLIQQQLKTELQFQDQDIFLDPEKYRLLISAKNARTHANAIKQKNLLIARVEEMPTADQLELEVEFL</sequence>
<keyword evidence="2" id="KW-0479">Metal-binding</keyword>
<evidence type="ECO:0000313" key="6">
    <source>
        <dbReference type="EMBL" id="OGY53792.1"/>
    </source>
</evidence>
<dbReference type="InterPro" id="IPR007197">
    <property type="entry name" value="rSAM"/>
</dbReference>
<evidence type="ECO:0000313" key="7">
    <source>
        <dbReference type="Proteomes" id="UP000178122"/>
    </source>
</evidence>
<gene>
    <name evidence="6" type="ORF">A2912_03945</name>
</gene>
<accession>A0A1G1YN57</accession>
<name>A0A1G1YN57_9BACT</name>
<dbReference type="GO" id="GO:0051536">
    <property type="term" value="F:iron-sulfur cluster binding"/>
    <property type="evidence" value="ECO:0007669"/>
    <property type="project" value="UniProtKB-KW"/>
</dbReference>
<dbReference type="Pfam" id="PF04055">
    <property type="entry name" value="Radical_SAM"/>
    <property type="match status" value="1"/>
</dbReference>
<protein>
    <recommendedName>
        <fullName evidence="5">Radical SAM core domain-containing protein</fullName>
    </recommendedName>
</protein>
<reference evidence="6 7" key="1">
    <citation type="journal article" date="2016" name="Nat. Commun.">
        <title>Thousands of microbial genomes shed light on interconnected biogeochemical processes in an aquifer system.</title>
        <authorList>
            <person name="Anantharaman K."/>
            <person name="Brown C.T."/>
            <person name="Hug L.A."/>
            <person name="Sharon I."/>
            <person name="Castelle C.J."/>
            <person name="Probst A.J."/>
            <person name="Thomas B.C."/>
            <person name="Singh A."/>
            <person name="Wilkins M.J."/>
            <person name="Karaoz U."/>
            <person name="Brodie E.L."/>
            <person name="Williams K.H."/>
            <person name="Hubbard S.S."/>
            <person name="Banfield J.F."/>
        </authorList>
    </citation>
    <scope>NUCLEOTIDE SEQUENCE [LARGE SCALE GENOMIC DNA]</scope>
</reference>
<dbReference type="SUPFAM" id="SSF102114">
    <property type="entry name" value="Radical SAM enzymes"/>
    <property type="match status" value="1"/>
</dbReference>
<dbReference type="InterPro" id="IPR013785">
    <property type="entry name" value="Aldolase_TIM"/>
</dbReference>
<dbReference type="PANTHER" id="PTHR43288">
    <property type="entry name" value="BIOTIN SYNTHASE-RELATED PROTEIN, RADICAL SAM SUPERFAMILY"/>
    <property type="match status" value="1"/>
</dbReference>
<dbReference type="InterPro" id="IPR040087">
    <property type="entry name" value="MJ0021-like"/>
</dbReference>
<dbReference type="Gene3D" id="3.20.20.70">
    <property type="entry name" value="Aldolase class I"/>
    <property type="match status" value="1"/>
</dbReference>
<dbReference type="Proteomes" id="UP000178122">
    <property type="component" value="Unassembled WGS sequence"/>
</dbReference>
<dbReference type="GO" id="GO:0046872">
    <property type="term" value="F:metal ion binding"/>
    <property type="evidence" value="ECO:0007669"/>
    <property type="project" value="UniProtKB-KW"/>
</dbReference>
<dbReference type="SFLD" id="SFLDS00029">
    <property type="entry name" value="Radical_SAM"/>
    <property type="match status" value="1"/>
</dbReference>
<evidence type="ECO:0000256" key="4">
    <source>
        <dbReference type="ARBA" id="ARBA00023014"/>
    </source>
</evidence>
<dbReference type="PROSITE" id="PS51918">
    <property type="entry name" value="RADICAL_SAM"/>
    <property type="match status" value="1"/>
</dbReference>
<evidence type="ECO:0000259" key="5">
    <source>
        <dbReference type="PROSITE" id="PS51918"/>
    </source>
</evidence>
<dbReference type="SFLD" id="SFLDG01108">
    <property type="entry name" value="Uncharacterised_Radical_SAM_Su"/>
    <property type="match status" value="1"/>
</dbReference>
<comment type="caution">
    <text evidence="6">The sequence shown here is derived from an EMBL/GenBank/DDBJ whole genome shotgun (WGS) entry which is preliminary data.</text>
</comment>
<feature type="domain" description="Radical SAM core" evidence="5">
    <location>
        <begin position="21"/>
        <end position="228"/>
    </location>
</feature>